<sequence length="114" mass="12536">MSAVYTPRPAPTLLAELDQLLTTQGRLLFAKTAYDPDQAEAFGVCLLDFMRRRGMEVRAKIAFQEDTQQQMGPLARAVVRARTPAEETAACKALAKWLNDDLDAALRDAQDGAP</sequence>
<evidence type="ECO:0000313" key="2">
    <source>
        <dbReference type="Proteomes" id="UP001595724"/>
    </source>
</evidence>
<evidence type="ECO:0000313" key="1">
    <source>
        <dbReference type="EMBL" id="MFC3659004.1"/>
    </source>
</evidence>
<protein>
    <submittedName>
        <fullName evidence="1">Uncharacterized protein</fullName>
    </submittedName>
</protein>
<dbReference type="EMBL" id="JBHRYF010000001">
    <property type="protein sequence ID" value="MFC3659004.1"/>
    <property type="molecule type" value="Genomic_DNA"/>
</dbReference>
<name>A0ABV7UQ25_9GAMM</name>
<organism evidence="1 2">
    <name type="scientific">Luteimonas notoginsengisoli</name>
    <dbReference type="NCBI Taxonomy" id="1578200"/>
    <lineage>
        <taxon>Bacteria</taxon>
        <taxon>Pseudomonadati</taxon>
        <taxon>Pseudomonadota</taxon>
        <taxon>Gammaproteobacteria</taxon>
        <taxon>Lysobacterales</taxon>
        <taxon>Lysobacteraceae</taxon>
        <taxon>Luteimonas</taxon>
    </lineage>
</organism>
<proteinExistence type="predicted"/>
<keyword evidence="2" id="KW-1185">Reference proteome</keyword>
<dbReference type="Proteomes" id="UP001595724">
    <property type="component" value="Unassembled WGS sequence"/>
</dbReference>
<reference evidence="2" key="1">
    <citation type="journal article" date="2019" name="Int. J. Syst. Evol. Microbiol.">
        <title>The Global Catalogue of Microorganisms (GCM) 10K type strain sequencing project: providing services to taxonomists for standard genome sequencing and annotation.</title>
        <authorList>
            <consortium name="The Broad Institute Genomics Platform"/>
            <consortium name="The Broad Institute Genome Sequencing Center for Infectious Disease"/>
            <person name="Wu L."/>
            <person name="Ma J."/>
        </authorList>
    </citation>
    <scope>NUCLEOTIDE SEQUENCE [LARGE SCALE GENOMIC DNA]</scope>
    <source>
        <strain evidence="2">KCTC 42211</strain>
    </source>
</reference>
<dbReference type="RefSeq" id="WP_386705960.1">
    <property type="nucleotide sequence ID" value="NZ_JBHRYF010000001.1"/>
</dbReference>
<accession>A0ABV7UQ25</accession>
<comment type="caution">
    <text evidence="1">The sequence shown here is derived from an EMBL/GenBank/DDBJ whole genome shotgun (WGS) entry which is preliminary data.</text>
</comment>
<gene>
    <name evidence="1" type="ORF">ACFOM9_02790</name>
</gene>